<keyword evidence="4" id="KW-1185">Reference proteome</keyword>
<feature type="compositionally biased region" description="Low complexity" evidence="1">
    <location>
        <begin position="16"/>
        <end position="32"/>
    </location>
</feature>
<dbReference type="PATRIC" id="fig|358396.7.peg.724"/>
<protein>
    <submittedName>
        <fullName evidence="3">ABC-2 type transporter</fullName>
    </submittedName>
</protein>
<reference evidence="3 4" key="1">
    <citation type="journal article" date="2014" name="PLoS Genet.">
        <title>Phylogenetically driven sequencing of extremely halophilic archaea reveals strategies for static and dynamic osmo-response.</title>
        <authorList>
            <person name="Becker E.A."/>
            <person name="Seitzer P.M."/>
            <person name="Tritt A."/>
            <person name="Larsen D."/>
            <person name="Krusor M."/>
            <person name="Yao A.I."/>
            <person name="Wu D."/>
            <person name="Madern D."/>
            <person name="Eisen J.A."/>
            <person name="Darling A.E."/>
            <person name="Facciotti M.T."/>
        </authorList>
    </citation>
    <scope>NUCLEOTIDE SEQUENCE [LARGE SCALE GENOMIC DNA]</scope>
    <source>
        <strain evidence="3 4">AJ5</strain>
    </source>
</reference>
<comment type="caution">
    <text evidence="3">The sequence shown here is derived from an EMBL/GenBank/DDBJ whole genome shotgun (WGS) entry which is preliminary data.</text>
</comment>
<name>M0LQY2_NATLA</name>
<dbReference type="PANTHER" id="PTHR43229">
    <property type="entry name" value="NODULATION PROTEIN J"/>
    <property type="match status" value="1"/>
</dbReference>
<feature type="transmembrane region" description="Helical" evidence="2">
    <location>
        <begin position="73"/>
        <end position="95"/>
    </location>
</feature>
<feature type="region of interest" description="Disordered" evidence="1">
    <location>
        <begin position="1"/>
        <end position="32"/>
    </location>
</feature>
<dbReference type="EMBL" id="AOLZ01000022">
    <property type="protein sequence ID" value="EMA35901.1"/>
    <property type="molecule type" value="Genomic_DNA"/>
</dbReference>
<dbReference type="PANTHER" id="PTHR43229:SF6">
    <property type="entry name" value="ABC-TYPE MULTIDRUG TRANSPORT SYSTEM, PERMEASE COMPONENT"/>
    <property type="match status" value="1"/>
</dbReference>
<keyword evidence="2" id="KW-1133">Transmembrane helix</keyword>
<dbReference type="STRING" id="358396.CHINAEXTREME_20000"/>
<dbReference type="InterPro" id="IPR051784">
    <property type="entry name" value="Nod_factor_ABC_transporter"/>
</dbReference>
<keyword evidence="2" id="KW-0472">Membrane</keyword>
<keyword evidence="2" id="KW-0812">Transmembrane</keyword>
<dbReference type="InParanoid" id="M0LQY2"/>
<gene>
    <name evidence="3" type="ORF">C445_03558</name>
</gene>
<evidence type="ECO:0000313" key="3">
    <source>
        <dbReference type="EMBL" id="EMA35901.1"/>
    </source>
</evidence>
<evidence type="ECO:0000256" key="2">
    <source>
        <dbReference type="SAM" id="Phobius"/>
    </source>
</evidence>
<dbReference type="Proteomes" id="UP000011555">
    <property type="component" value="Unassembled WGS sequence"/>
</dbReference>
<accession>M0LQY2</accession>
<evidence type="ECO:0000313" key="4">
    <source>
        <dbReference type="Proteomes" id="UP000011555"/>
    </source>
</evidence>
<evidence type="ECO:0000256" key="1">
    <source>
        <dbReference type="SAM" id="MobiDB-lite"/>
    </source>
</evidence>
<dbReference type="eggNOG" id="arCOG01465">
    <property type="taxonomic scope" value="Archaea"/>
</dbReference>
<feature type="transmembrane region" description="Helical" evidence="2">
    <location>
        <begin position="214"/>
        <end position="233"/>
    </location>
</feature>
<sequence>MTTDPDGSDRAAGRGSESTRATDASASSTLAATGTTSETATIADASILPLLRVIAKKQFVLLVRYPLNTLSRFLTMLIFFLVVFFGGRAVAGPAITESLDGIIVGFFLFTLAITGYAGLAWNVTREAQWGTLERLFMSPYGFGTVMAVKAVVNVCLSFLWATALLLVMMPVTGRWLSIDVVTVVPLAALTIASVIGIGFCFAGLALVYKRLENLFQLVQFGFVPLIAAPVWSYEWLKLLPLAHGSFLTRVAMSEGVRLWEFPASELAVLTAVSAAYLAAGYYCFVLASRKARREGLLGHY</sequence>
<dbReference type="AlphaFoldDB" id="M0LQY2"/>
<feature type="transmembrane region" description="Helical" evidence="2">
    <location>
        <begin position="266"/>
        <end position="287"/>
    </location>
</feature>
<feature type="transmembrane region" description="Helical" evidence="2">
    <location>
        <begin position="101"/>
        <end position="121"/>
    </location>
</feature>
<organism evidence="3 4">
    <name type="scientific">Natronobacterium lacisalsi AJ5</name>
    <dbReference type="NCBI Taxonomy" id="358396"/>
    <lineage>
        <taxon>Archaea</taxon>
        <taxon>Methanobacteriati</taxon>
        <taxon>Methanobacteriota</taxon>
        <taxon>Stenosarchaea group</taxon>
        <taxon>Halobacteria</taxon>
        <taxon>Halobacteriales</taxon>
        <taxon>Natrialbaceae</taxon>
        <taxon>Natronobacterium</taxon>
    </lineage>
</organism>
<feature type="transmembrane region" description="Helical" evidence="2">
    <location>
        <begin position="186"/>
        <end position="207"/>
    </location>
</feature>
<proteinExistence type="predicted"/>
<feature type="transmembrane region" description="Helical" evidence="2">
    <location>
        <begin position="142"/>
        <end position="166"/>
    </location>
</feature>